<evidence type="ECO:0000313" key="3">
    <source>
        <dbReference type="EMBL" id="TWS27385.1"/>
    </source>
</evidence>
<feature type="transmembrane region" description="Helical" evidence="2">
    <location>
        <begin position="37"/>
        <end position="70"/>
    </location>
</feature>
<dbReference type="AlphaFoldDB" id="A0A5C5RYU5"/>
<feature type="transmembrane region" description="Helical" evidence="2">
    <location>
        <begin position="82"/>
        <end position="102"/>
    </location>
</feature>
<keyword evidence="2" id="KW-1133">Transmembrane helix</keyword>
<name>A0A5C5RYU5_9ACTN</name>
<dbReference type="Proteomes" id="UP000319375">
    <property type="component" value="Unassembled WGS sequence"/>
</dbReference>
<reference evidence="3 4" key="1">
    <citation type="submission" date="2019-06" db="EMBL/GenBank/DDBJ databases">
        <title>Tsukamurella conjunctivitidis sp. nov., Tsukamurella assacharolytica sp. nov. and Tsukamurella sputae sp. nov. isolated from patients with conjunctivitis, bacteraemia (lymphoma) and respiratory infection (sputum) in Hong Kong.</title>
        <authorList>
            <person name="Teng J.L.L."/>
            <person name="Lee H.H."/>
            <person name="Fong J.Y.H."/>
            <person name="Fok K.M.N."/>
            <person name="Lau S.K.P."/>
            <person name="Woo P.C.Y."/>
        </authorList>
    </citation>
    <scope>NUCLEOTIDE SEQUENCE [LARGE SCALE GENOMIC DNA]</scope>
    <source>
        <strain evidence="3 4">HKU72</strain>
    </source>
</reference>
<dbReference type="EMBL" id="VIGX01000014">
    <property type="protein sequence ID" value="TWS27385.1"/>
    <property type="molecule type" value="Genomic_DNA"/>
</dbReference>
<proteinExistence type="predicted"/>
<evidence type="ECO:0000256" key="1">
    <source>
        <dbReference type="SAM" id="MobiDB-lite"/>
    </source>
</evidence>
<evidence type="ECO:0000256" key="2">
    <source>
        <dbReference type="SAM" id="Phobius"/>
    </source>
</evidence>
<feature type="transmembrane region" description="Helical" evidence="2">
    <location>
        <begin position="12"/>
        <end position="30"/>
    </location>
</feature>
<keyword evidence="2" id="KW-0472">Membrane</keyword>
<accession>A0A5C5RYU5</accession>
<gene>
    <name evidence="3" type="ORF">FK530_18855</name>
</gene>
<feature type="region of interest" description="Disordered" evidence="1">
    <location>
        <begin position="208"/>
        <end position="242"/>
    </location>
</feature>
<keyword evidence="4" id="KW-1185">Reference proteome</keyword>
<dbReference type="OrthoDB" id="4775552at2"/>
<evidence type="ECO:0000313" key="4">
    <source>
        <dbReference type="Proteomes" id="UP000319375"/>
    </source>
</evidence>
<comment type="caution">
    <text evidence="3">The sequence shown here is derived from an EMBL/GenBank/DDBJ whole genome shotgun (WGS) entry which is preliminary data.</text>
</comment>
<keyword evidence="2" id="KW-0812">Transmembrane</keyword>
<organism evidence="3 4">
    <name type="scientific">Tsukamurella conjunctivitidis</name>
    <dbReference type="NCBI Taxonomy" id="2592068"/>
    <lineage>
        <taxon>Bacteria</taxon>
        <taxon>Bacillati</taxon>
        <taxon>Actinomycetota</taxon>
        <taxon>Actinomycetes</taxon>
        <taxon>Mycobacteriales</taxon>
        <taxon>Tsukamurellaceae</taxon>
        <taxon>Tsukamurella</taxon>
    </lineage>
</organism>
<protein>
    <submittedName>
        <fullName evidence="3">Uncharacterized protein</fullName>
    </submittedName>
</protein>
<sequence>MTRVQMGPSASRWWIAYLLVFGGALLGAVMDRRWGSAALVTAILLVGLVTTAGSLAVQVAVHVVACAFAAASAVIALVGHDVFWSIFGVLAALVLAALVPLARREGSGGRVRTEELVGRPVQEAERLLGYPRNVQPGSLGLPVLVRVPFDPGPDGADRRAGLVVTAVAVDPAGPWIAFGVAPAAFAPALVRRTRDVLQAELHARVGGFPADLRPERPGAAMTRSPRTPHAGAAHVPGARSRA</sequence>
<dbReference type="RefSeq" id="WP_146488522.1">
    <property type="nucleotide sequence ID" value="NZ_VIGX01000014.1"/>
</dbReference>